<evidence type="ECO:0000256" key="5">
    <source>
        <dbReference type="SAM" id="MobiDB-lite"/>
    </source>
</evidence>
<sequence>MAPSKLSTDARKRLAANLQVLRRYDNQIEAIVDTTSHAVLYQLAAPYYGFTILNRVGVENFTEFLDDEMSFQVSDQIIIYTSKRSGIVGVWIYEEADRTRIPEQLSACCADSKSASVGQGLQFLYPRNAEEETEFRRMYPRSRSNSRKDGAADSSGMNTLSAIINHTRQQQQQQQQLETSGHIGARNDGGSAAVAGLVGKLQAIGLDVQGDTGTQQPYAAADASARALYADPAIILARKSVNPQDMSAGGQQVGRHRPASSVDTSEGASFKSPLPMPSTHSYAANSSGGSHAVGAAAHAAFSDQRLQTSSPALHPVHVPFPPSTITTPLPAHGSRPFPGLVPGAAAMQPMPAPWGLPAGYQQASRSTHASPAPVGYGAMPPMVSFPQMAAGHPVASQLPQPPTRMVHPQPGAGAVPQPAVAGNGSGPRGATPNVAQTLAEQLVSLVRQRMDSVHQTASGGPMPRAPDASGMQQQQQQLPQPGLSASAIKMQRDYCREWLIRVIQADDELVDAFAQRFPPPIAMQRAQPQ</sequence>
<evidence type="ECO:0000256" key="4">
    <source>
        <dbReference type="ARBA" id="ARBA00022664"/>
    </source>
</evidence>
<dbReference type="GO" id="GO:0000290">
    <property type="term" value="P:deadenylation-dependent decapping of nuclear-transcribed mRNA"/>
    <property type="evidence" value="ECO:0007669"/>
    <property type="project" value="InterPro"/>
</dbReference>
<evidence type="ECO:0008006" key="8">
    <source>
        <dbReference type="Google" id="ProtNLM"/>
    </source>
</evidence>
<keyword evidence="3" id="KW-0963">Cytoplasm</keyword>
<dbReference type="Proteomes" id="UP001143981">
    <property type="component" value="Unassembled WGS sequence"/>
</dbReference>
<evidence type="ECO:0000256" key="3">
    <source>
        <dbReference type="ARBA" id="ARBA00022490"/>
    </source>
</evidence>
<protein>
    <recommendedName>
        <fullName evidence="8">PH domain-like protein</fullName>
    </recommendedName>
</protein>
<name>A0A9W8D081_9FUNG</name>
<dbReference type="OrthoDB" id="440673at2759"/>
<comment type="similarity">
    <text evidence="2">Belongs to the DCP1 family.</text>
</comment>
<dbReference type="GO" id="GO:0003729">
    <property type="term" value="F:mRNA binding"/>
    <property type="evidence" value="ECO:0007669"/>
    <property type="project" value="TreeGrafter"/>
</dbReference>
<dbReference type="PANTHER" id="PTHR16290:SF0">
    <property type="entry name" value="DECAPPING PROTEIN 1, ISOFORM A"/>
    <property type="match status" value="1"/>
</dbReference>
<comment type="caution">
    <text evidence="6">The sequence shown here is derived from an EMBL/GenBank/DDBJ whole genome shotgun (WGS) entry which is preliminary data.</text>
</comment>
<feature type="compositionally biased region" description="Polar residues" evidence="5">
    <location>
        <begin position="155"/>
        <end position="168"/>
    </location>
</feature>
<dbReference type="EMBL" id="JANBOI010000101">
    <property type="protein sequence ID" value="KAJ1734012.1"/>
    <property type="molecule type" value="Genomic_DNA"/>
</dbReference>
<dbReference type="SUPFAM" id="SSF50729">
    <property type="entry name" value="PH domain-like"/>
    <property type="match status" value="1"/>
</dbReference>
<feature type="region of interest" description="Disordered" evidence="5">
    <location>
        <begin position="452"/>
        <end position="484"/>
    </location>
</feature>
<dbReference type="InterPro" id="IPR010334">
    <property type="entry name" value="Dcp1"/>
</dbReference>
<reference evidence="6" key="1">
    <citation type="submission" date="2022-07" db="EMBL/GenBank/DDBJ databases">
        <title>Phylogenomic reconstructions and comparative analyses of Kickxellomycotina fungi.</title>
        <authorList>
            <person name="Reynolds N.K."/>
            <person name="Stajich J.E."/>
            <person name="Barry K."/>
            <person name="Grigoriev I.V."/>
            <person name="Crous P."/>
            <person name="Smith M.E."/>
        </authorList>
    </citation>
    <scope>NUCLEOTIDE SEQUENCE</scope>
    <source>
        <strain evidence="6">BCRC 34381</strain>
    </source>
</reference>
<dbReference type="GO" id="GO:0006397">
    <property type="term" value="P:mRNA processing"/>
    <property type="evidence" value="ECO:0007669"/>
    <property type="project" value="UniProtKB-KW"/>
</dbReference>
<feature type="region of interest" description="Disordered" evidence="5">
    <location>
        <begin position="134"/>
        <end position="188"/>
    </location>
</feature>
<evidence type="ECO:0000256" key="1">
    <source>
        <dbReference type="ARBA" id="ARBA00004496"/>
    </source>
</evidence>
<keyword evidence="7" id="KW-1185">Reference proteome</keyword>
<gene>
    <name evidence="6" type="ORF">LPJ61_001282</name>
</gene>
<feature type="region of interest" description="Disordered" evidence="5">
    <location>
        <begin position="242"/>
        <end position="289"/>
    </location>
</feature>
<dbReference type="Pfam" id="PF06058">
    <property type="entry name" value="DCP1"/>
    <property type="match status" value="2"/>
</dbReference>
<keyword evidence="4" id="KW-0507">mRNA processing</keyword>
<feature type="compositionally biased region" description="Low complexity" evidence="5">
    <location>
        <begin position="472"/>
        <end position="481"/>
    </location>
</feature>
<dbReference type="PANTHER" id="PTHR16290">
    <property type="entry name" value="TRANSCRIPTION FACTOR SMIF DECAPPING ENZYME DCP1"/>
    <property type="match status" value="1"/>
</dbReference>
<dbReference type="GO" id="GO:0000932">
    <property type="term" value="C:P-body"/>
    <property type="evidence" value="ECO:0007669"/>
    <property type="project" value="TreeGrafter"/>
</dbReference>
<proteinExistence type="inferred from homology"/>
<accession>A0A9W8D081</accession>
<evidence type="ECO:0000256" key="2">
    <source>
        <dbReference type="ARBA" id="ARBA00008778"/>
    </source>
</evidence>
<feature type="compositionally biased region" description="Low complexity" evidence="5">
    <location>
        <begin position="408"/>
        <end position="422"/>
    </location>
</feature>
<dbReference type="Gene3D" id="2.30.29.30">
    <property type="entry name" value="Pleckstrin-homology domain (PH domain)/Phosphotyrosine-binding domain (PTB)"/>
    <property type="match status" value="2"/>
</dbReference>
<dbReference type="InterPro" id="IPR011993">
    <property type="entry name" value="PH-like_dom_sf"/>
</dbReference>
<comment type="subcellular location">
    <subcellularLocation>
        <location evidence="1">Cytoplasm</location>
    </subcellularLocation>
</comment>
<dbReference type="AlphaFoldDB" id="A0A9W8D081"/>
<organism evidence="6 7">
    <name type="scientific">Coemansia biformis</name>
    <dbReference type="NCBI Taxonomy" id="1286918"/>
    <lineage>
        <taxon>Eukaryota</taxon>
        <taxon>Fungi</taxon>
        <taxon>Fungi incertae sedis</taxon>
        <taxon>Zoopagomycota</taxon>
        <taxon>Kickxellomycotina</taxon>
        <taxon>Kickxellomycetes</taxon>
        <taxon>Kickxellales</taxon>
        <taxon>Kickxellaceae</taxon>
        <taxon>Coemansia</taxon>
    </lineage>
</organism>
<dbReference type="GO" id="GO:0031087">
    <property type="term" value="P:deadenylation-independent decapping of nuclear-transcribed mRNA"/>
    <property type="evidence" value="ECO:0007669"/>
    <property type="project" value="TreeGrafter"/>
</dbReference>
<evidence type="ECO:0000313" key="6">
    <source>
        <dbReference type="EMBL" id="KAJ1734012.1"/>
    </source>
</evidence>
<feature type="region of interest" description="Disordered" evidence="5">
    <location>
        <begin position="408"/>
        <end position="432"/>
    </location>
</feature>
<dbReference type="GO" id="GO:0008047">
    <property type="term" value="F:enzyme activator activity"/>
    <property type="evidence" value="ECO:0007669"/>
    <property type="project" value="InterPro"/>
</dbReference>
<evidence type="ECO:0000313" key="7">
    <source>
        <dbReference type="Proteomes" id="UP001143981"/>
    </source>
</evidence>